<accession>X1P113</accession>
<proteinExistence type="predicted"/>
<feature type="non-terminal residue" evidence="1">
    <location>
        <position position="197"/>
    </location>
</feature>
<sequence>MTNPEKLGRGMKFTLDKKIWQASPWKLKIWIYLYEQANYTDGIYQDIEIKRGQLYRSVRQIQRACSYKIGYRTKKPSFSTVRTILEELTEEERITQRTTHLGTLFTICNYEALRAFPETRTAQRSEQSEGDLPASISTEETTRIDTLIKLYQEKFPGHVKRIGRKTVFKMRDIIEGALQDGISLEAIKERIDKAKEG</sequence>
<dbReference type="AlphaFoldDB" id="X1P113"/>
<dbReference type="EMBL" id="BARV01020191">
    <property type="protein sequence ID" value="GAI24599.1"/>
    <property type="molecule type" value="Genomic_DNA"/>
</dbReference>
<evidence type="ECO:0000313" key="1">
    <source>
        <dbReference type="EMBL" id="GAI24599.1"/>
    </source>
</evidence>
<name>X1P113_9ZZZZ</name>
<protein>
    <submittedName>
        <fullName evidence="1">Uncharacterized protein</fullName>
    </submittedName>
</protein>
<organism evidence="1">
    <name type="scientific">marine sediment metagenome</name>
    <dbReference type="NCBI Taxonomy" id="412755"/>
    <lineage>
        <taxon>unclassified sequences</taxon>
        <taxon>metagenomes</taxon>
        <taxon>ecological metagenomes</taxon>
    </lineage>
</organism>
<gene>
    <name evidence="1" type="ORF">S06H3_33770</name>
</gene>
<comment type="caution">
    <text evidence="1">The sequence shown here is derived from an EMBL/GenBank/DDBJ whole genome shotgun (WGS) entry which is preliminary data.</text>
</comment>
<reference evidence="1" key="1">
    <citation type="journal article" date="2014" name="Front. Microbiol.">
        <title>High frequency of phylogenetically diverse reductive dehalogenase-homologous genes in deep subseafloor sedimentary metagenomes.</title>
        <authorList>
            <person name="Kawai M."/>
            <person name="Futagami T."/>
            <person name="Toyoda A."/>
            <person name="Takaki Y."/>
            <person name="Nishi S."/>
            <person name="Hori S."/>
            <person name="Arai W."/>
            <person name="Tsubouchi T."/>
            <person name="Morono Y."/>
            <person name="Uchiyama I."/>
            <person name="Ito T."/>
            <person name="Fujiyama A."/>
            <person name="Inagaki F."/>
            <person name="Takami H."/>
        </authorList>
    </citation>
    <scope>NUCLEOTIDE SEQUENCE</scope>
    <source>
        <strain evidence="1">Expedition CK06-06</strain>
    </source>
</reference>